<reference evidence="1" key="1">
    <citation type="submission" date="2023-05" db="EMBL/GenBank/DDBJ databases">
        <title>Nepenthes gracilis genome sequencing.</title>
        <authorList>
            <person name="Fukushima K."/>
        </authorList>
    </citation>
    <scope>NUCLEOTIDE SEQUENCE</scope>
    <source>
        <strain evidence="1">SING2019-196</strain>
    </source>
</reference>
<accession>A0AAD3SUS3</accession>
<name>A0AAD3SUS3_NEPGR</name>
<protein>
    <submittedName>
        <fullName evidence="1">Uncharacterized protein</fullName>
    </submittedName>
</protein>
<evidence type="ECO:0000313" key="2">
    <source>
        <dbReference type="Proteomes" id="UP001279734"/>
    </source>
</evidence>
<comment type="caution">
    <text evidence="1">The sequence shown here is derived from an EMBL/GenBank/DDBJ whole genome shotgun (WGS) entry which is preliminary data.</text>
</comment>
<organism evidence="1 2">
    <name type="scientific">Nepenthes gracilis</name>
    <name type="common">Slender pitcher plant</name>
    <dbReference type="NCBI Taxonomy" id="150966"/>
    <lineage>
        <taxon>Eukaryota</taxon>
        <taxon>Viridiplantae</taxon>
        <taxon>Streptophyta</taxon>
        <taxon>Embryophyta</taxon>
        <taxon>Tracheophyta</taxon>
        <taxon>Spermatophyta</taxon>
        <taxon>Magnoliopsida</taxon>
        <taxon>eudicotyledons</taxon>
        <taxon>Gunneridae</taxon>
        <taxon>Pentapetalae</taxon>
        <taxon>Caryophyllales</taxon>
        <taxon>Nepenthaceae</taxon>
        <taxon>Nepenthes</taxon>
    </lineage>
</organism>
<sequence>MHFACVCVEVRIDGVLPRKIRLTSGKFSANVDESSVDVEVEYQGKLSRNSSNWESGHNTIQCKTMMEFRPTGRILVGPHSRVTQRSPKRNMPKILQLSAQGDASKDDCADEIKPQNKAFREADDQLKSNHFSAVYQGHDVGPASAGQVAPKCLKTIANKSQTVAIRHADVQLNSFNYFTKCPHTFSDAAFLGKAVEDQEDVQ</sequence>
<dbReference type="Proteomes" id="UP001279734">
    <property type="component" value="Unassembled WGS sequence"/>
</dbReference>
<dbReference type="AlphaFoldDB" id="A0AAD3SUS3"/>
<proteinExistence type="predicted"/>
<dbReference type="EMBL" id="BSYO01000017">
    <property type="protein sequence ID" value="GMH16952.1"/>
    <property type="molecule type" value="Genomic_DNA"/>
</dbReference>
<evidence type="ECO:0000313" key="1">
    <source>
        <dbReference type="EMBL" id="GMH16952.1"/>
    </source>
</evidence>
<keyword evidence="2" id="KW-1185">Reference proteome</keyword>
<gene>
    <name evidence="1" type="ORF">Nepgr_018793</name>
</gene>